<dbReference type="PANTHER" id="PTHR47723:SF19">
    <property type="entry name" value="POLYNUCLEOTIDYL TRANSFERASE, RIBONUCLEASE H-LIKE SUPERFAMILY PROTEIN"/>
    <property type="match status" value="1"/>
</dbReference>
<name>A0A843WK33_COLES</name>
<dbReference type="InterPro" id="IPR036397">
    <property type="entry name" value="RNaseH_sf"/>
</dbReference>
<dbReference type="Gene3D" id="3.30.420.10">
    <property type="entry name" value="Ribonuclease H-like superfamily/Ribonuclease H"/>
    <property type="match status" value="1"/>
</dbReference>
<dbReference type="InterPro" id="IPR053151">
    <property type="entry name" value="RNase_H-like"/>
</dbReference>
<dbReference type="InterPro" id="IPR012337">
    <property type="entry name" value="RNaseH-like_sf"/>
</dbReference>
<sequence length="262" mass="29170">MDSSVWSSRLSLARSASVVTSAVADLSRHLRRNRARFQEQTMSAKHIVNRTMLLLCAVGTFFKLQQLSQPWLNALRQIGGVYEHSKITTPIVVKWMHPPTGRLKLNVDRAFKLVAGSARGGGILRDHKGRCIFSYAMKYQEVVSALDAEARALWDGIKTCCNQGILDIMVETDSLILMQIVTGQKPHLWELTCVIQDVAVTTQKLKAQIMHMPREANQVAHSLANYGCSTDHFSFWDSGAVLPHVAKGPYCLDKVGCPTLRP</sequence>
<evidence type="ECO:0000313" key="2">
    <source>
        <dbReference type="EMBL" id="MQM08017.1"/>
    </source>
</evidence>
<comment type="caution">
    <text evidence="2">The sequence shown here is derived from an EMBL/GenBank/DDBJ whole genome shotgun (WGS) entry which is preliminary data.</text>
</comment>
<dbReference type="Proteomes" id="UP000652761">
    <property type="component" value="Unassembled WGS sequence"/>
</dbReference>
<accession>A0A843WK33</accession>
<dbReference type="EMBL" id="NMUH01004011">
    <property type="protein sequence ID" value="MQM08017.1"/>
    <property type="molecule type" value="Genomic_DNA"/>
</dbReference>
<dbReference type="CDD" id="cd06222">
    <property type="entry name" value="RNase_H_like"/>
    <property type="match status" value="1"/>
</dbReference>
<evidence type="ECO:0000313" key="3">
    <source>
        <dbReference type="Proteomes" id="UP000652761"/>
    </source>
</evidence>
<dbReference type="InterPro" id="IPR002156">
    <property type="entry name" value="RNaseH_domain"/>
</dbReference>
<dbReference type="GO" id="GO:0003676">
    <property type="term" value="F:nucleic acid binding"/>
    <property type="evidence" value="ECO:0007669"/>
    <property type="project" value="InterPro"/>
</dbReference>
<evidence type="ECO:0000259" key="1">
    <source>
        <dbReference type="Pfam" id="PF13456"/>
    </source>
</evidence>
<reference evidence="2" key="1">
    <citation type="submission" date="2017-07" db="EMBL/GenBank/DDBJ databases">
        <title>Taro Niue Genome Assembly and Annotation.</title>
        <authorList>
            <person name="Atibalentja N."/>
            <person name="Keating K."/>
            <person name="Fields C.J."/>
        </authorList>
    </citation>
    <scope>NUCLEOTIDE SEQUENCE</scope>
    <source>
        <strain evidence="2">Niue_2</strain>
        <tissue evidence="2">Leaf</tissue>
    </source>
</reference>
<dbReference type="InterPro" id="IPR044730">
    <property type="entry name" value="RNase_H-like_dom_plant"/>
</dbReference>
<dbReference type="GO" id="GO:0004523">
    <property type="term" value="F:RNA-DNA hybrid ribonuclease activity"/>
    <property type="evidence" value="ECO:0007669"/>
    <property type="project" value="InterPro"/>
</dbReference>
<dbReference type="AlphaFoldDB" id="A0A843WK33"/>
<keyword evidence="3" id="KW-1185">Reference proteome</keyword>
<feature type="domain" description="RNase H type-1" evidence="1">
    <location>
        <begin position="106"/>
        <end position="226"/>
    </location>
</feature>
<proteinExistence type="predicted"/>
<dbReference type="OrthoDB" id="690769at2759"/>
<dbReference type="Pfam" id="PF13456">
    <property type="entry name" value="RVT_3"/>
    <property type="match status" value="1"/>
</dbReference>
<protein>
    <recommendedName>
        <fullName evidence="1">RNase H type-1 domain-containing protein</fullName>
    </recommendedName>
</protein>
<dbReference type="PANTHER" id="PTHR47723">
    <property type="entry name" value="OS05G0353850 PROTEIN"/>
    <property type="match status" value="1"/>
</dbReference>
<dbReference type="SUPFAM" id="SSF53098">
    <property type="entry name" value="Ribonuclease H-like"/>
    <property type="match status" value="1"/>
</dbReference>
<gene>
    <name evidence="2" type="ORF">Taro_040864</name>
</gene>
<organism evidence="2 3">
    <name type="scientific">Colocasia esculenta</name>
    <name type="common">Wild taro</name>
    <name type="synonym">Arum esculentum</name>
    <dbReference type="NCBI Taxonomy" id="4460"/>
    <lineage>
        <taxon>Eukaryota</taxon>
        <taxon>Viridiplantae</taxon>
        <taxon>Streptophyta</taxon>
        <taxon>Embryophyta</taxon>
        <taxon>Tracheophyta</taxon>
        <taxon>Spermatophyta</taxon>
        <taxon>Magnoliopsida</taxon>
        <taxon>Liliopsida</taxon>
        <taxon>Araceae</taxon>
        <taxon>Aroideae</taxon>
        <taxon>Colocasieae</taxon>
        <taxon>Colocasia</taxon>
    </lineage>
</organism>